<dbReference type="PANTHER" id="PTHR21581:SF6">
    <property type="entry name" value="TRAFFICKING PROTEIN PARTICLE COMPLEX SUBUNIT 12"/>
    <property type="match status" value="1"/>
</dbReference>
<dbReference type="KEGG" id="amij:EQM06_07065"/>
<feature type="domain" description="Peptidase S11 D-Ala-D-Ala carboxypeptidase A C-terminal" evidence="17">
    <location>
        <begin position="371"/>
        <end position="461"/>
    </location>
</feature>
<comment type="function">
    <text evidence="1">Removes C-terminal D-alanyl residues from sugar-peptide cell wall precursors.</text>
</comment>
<evidence type="ECO:0000256" key="7">
    <source>
        <dbReference type="ARBA" id="ARBA00022729"/>
    </source>
</evidence>
<keyword evidence="9" id="KW-0133">Cell shape</keyword>
<dbReference type="EMBL" id="CP035281">
    <property type="protein sequence ID" value="QAT43012.1"/>
    <property type="molecule type" value="Genomic_DNA"/>
</dbReference>
<keyword evidence="11" id="KW-0961">Cell wall biogenesis/degradation</keyword>
<dbReference type="SUPFAM" id="SSF69189">
    <property type="entry name" value="Penicillin-binding protein associated domain"/>
    <property type="match status" value="1"/>
</dbReference>
<evidence type="ECO:0000256" key="5">
    <source>
        <dbReference type="ARBA" id="ARBA00022645"/>
    </source>
</evidence>
<dbReference type="AlphaFoldDB" id="A0A410PVN7"/>
<dbReference type="PANTHER" id="PTHR21581">
    <property type="entry name" value="D-ALANYL-D-ALANINE CARBOXYPEPTIDASE"/>
    <property type="match status" value="1"/>
</dbReference>
<accession>A0A410PVN7</accession>
<evidence type="ECO:0000256" key="6">
    <source>
        <dbReference type="ARBA" id="ARBA00022670"/>
    </source>
</evidence>
<evidence type="ECO:0000256" key="16">
    <source>
        <dbReference type="SAM" id="Phobius"/>
    </source>
</evidence>
<proteinExistence type="inferred from homology"/>
<comment type="pathway">
    <text evidence="2">Cell wall biogenesis; peptidoglycan biosynthesis.</text>
</comment>
<dbReference type="InterPro" id="IPR012338">
    <property type="entry name" value="Beta-lactam/transpept-like"/>
</dbReference>
<gene>
    <name evidence="18" type="ORF">EQM06_07065</name>
</gene>
<keyword evidence="5 18" id="KW-0121">Carboxypeptidase</keyword>
<name>A0A410PVN7_9FIRM</name>
<evidence type="ECO:0000256" key="12">
    <source>
        <dbReference type="ARBA" id="ARBA00034000"/>
    </source>
</evidence>
<evidence type="ECO:0000256" key="3">
    <source>
        <dbReference type="ARBA" id="ARBA00007164"/>
    </source>
</evidence>
<keyword evidence="6" id="KW-0645">Protease</keyword>
<evidence type="ECO:0000256" key="14">
    <source>
        <dbReference type="PIRSR" id="PIRSR618044-2"/>
    </source>
</evidence>
<dbReference type="GO" id="GO:0071555">
    <property type="term" value="P:cell wall organization"/>
    <property type="evidence" value="ECO:0007669"/>
    <property type="project" value="UniProtKB-KW"/>
</dbReference>
<dbReference type="SUPFAM" id="SSF56601">
    <property type="entry name" value="beta-lactamase/transpeptidase-like"/>
    <property type="match status" value="1"/>
</dbReference>
<keyword evidence="19" id="KW-1185">Reference proteome</keyword>
<feature type="active site" description="Acyl-ester intermediate" evidence="13">
    <location>
        <position position="152"/>
    </location>
</feature>
<keyword evidence="8" id="KW-0378">Hydrolase</keyword>
<evidence type="ECO:0000256" key="10">
    <source>
        <dbReference type="ARBA" id="ARBA00022984"/>
    </source>
</evidence>
<dbReference type="InterPro" id="IPR037167">
    <property type="entry name" value="Peptidase_S11_C_sf"/>
</dbReference>
<dbReference type="Pfam" id="PF07943">
    <property type="entry name" value="PBP5_C"/>
    <property type="match status" value="1"/>
</dbReference>
<evidence type="ECO:0000256" key="15">
    <source>
        <dbReference type="RuleBase" id="RU004016"/>
    </source>
</evidence>
<dbReference type="InterPro" id="IPR015956">
    <property type="entry name" value="Peniciliin-bd_prot_C_sf"/>
</dbReference>
<sequence>MSRAGREIMNIFNRSSDKRRVGKRIDRLKKRAIVAKTMHKVTVIRVMSIFMIGLLVIGGGAVGISSIIPDNLNKAADTKDNEMMSVDKAVNTSASQSTVTGGAATVNPKSGDSGDVNSAGLVVDAKAAVLMDVGSGTVLFSQNGADRLPPASVTKVMTMLLAMEAIDRGQVKLTDMVTISEKSASMGGSQMYMEPGEQHPLEDLMKGISMVSANDACVAVAEYLSGSVDIFVENMNARAKELGMENTHFVNTNGLPVADHYTSAHDIAIMSCELIKHKKTHDWFTKWQDTMLVGLPGKQTEFGLTNTNRLIKQYTGANGIKTGFTQEAGYCLSGSATRDDMTLIAVVLGCPSSKVRFAEAAKLLDYGFATYDTVKLADKGEPHGLIEIEKGEPNYINAVAGEDISILVKKGEKDAVTFEVEQDKKVKAPVKKGDKVGDIVVYQNKKEIGRYPLVAEENSKKASLVQLYKRLVKNMVE</sequence>
<keyword evidence="7" id="KW-0732">Signal</keyword>
<organism evidence="18 19">
    <name type="scientific">Aminipila luticellarii</name>
    <dbReference type="NCBI Taxonomy" id="2507160"/>
    <lineage>
        <taxon>Bacteria</taxon>
        <taxon>Bacillati</taxon>
        <taxon>Bacillota</taxon>
        <taxon>Clostridia</taxon>
        <taxon>Peptostreptococcales</taxon>
        <taxon>Anaerovoracaceae</taxon>
        <taxon>Aminipila</taxon>
    </lineage>
</organism>
<dbReference type="InterPro" id="IPR001967">
    <property type="entry name" value="Peptidase_S11_N"/>
</dbReference>
<dbReference type="Gene3D" id="2.60.410.10">
    <property type="entry name" value="D-Ala-D-Ala carboxypeptidase, C-terminal domain"/>
    <property type="match status" value="1"/>
</dbReference>
<feature type="transmembrane region" description="Helical" evidence="16">
    <location>
        <begin position="46"/>
        <end position="68"/>
    </location>
</feature>
<dbReference type="GO" id="GO:0009002">
    <property type="term" value="F:serine-type D-Ala-D-Ala carboxypeptidase activity"/>
    <property type="evidence" value="ECO:0007669"/>
    <property type="project" value="UniProtKB-EC"/>
</dbReference>
<evidence type="ECO:0000256" key="2">
    <source>
        <dbReference type="ARBA" id="ARBA00004752"/>
    </source>
</evidence>
<dbReference type="Proteomes" id="UP000287601">
    <property type="component" value="Chromosome"/>
</dbReference>
<dbReference type="PRINTS" id="PR00725">
    <property type="entry name" value="DADACBPTASE1"/>
</dbReference>
<comment type="catalytic activity">
    <reaction evidence="12">
        <text>Preferential cleavage: (Ac)2-L-Lys-D-Ala-|-D-Ala. Also transpeptidation of peptidyl-alanyl moieties that are N-acyl substituents of D-alanine.</text>
        <dbReference type="EC" id="3.4.16.4"/>
    </reaction>
</comment>
<dbReference type="GO" id="GO:0008360">
    <property type="term" value="P:regulation of cell shape"/>
    <property type="evidence" value="ECO:0007669"/>
    <property type="project" value="UniProtKB-KW"/>
</dbReference>
<evidence type="ECO:0000313" key="18">
    <source>
        <dbReference type="EMBL" id="QAT43012.1"/>
    </source>
</evidence>
<evidence type="ECO:0000256" key="4">
    <source>
        <dbReference type="ARBA" id="ARBA00012448"/>
    </source>
</evidence>
<dbReference type="Pfam" id="PF00768">
    <property type="entry name" value="Peptidase_S11"/>
    <property type="match status" value="1"/>
</dbReference>
<protein>
    <recommendedName>
        <fullName evidence="4">serine-type D-Ala-D-Ala carboxypeptidase</fullName>
        <ecNumber evidence="4">3.4.16.4</ecNumber>
    </recommendedName>
</protein>
<evidence type="ECO:0000256" key="9">
    <source>
        <dbReference type="ARBA" id="ARBA00022960"/>
    </source>
</evidence>
<dbReference type="UniPathway" id="UPA00219"/>
<feature type="active site" evidence="13">
    <location>
        <position position="212"/>
    </location>
</feature>
<reference evidence="18 19" key="1">
    <citation type="submission" date="2019-01" db="EMBL/GenBank/DDBJ databases">
        <title>Draft genomes of a novel of Aminipila strains.</title>
        <authorList>
            <person name="Ma S."/>
        </authorList>
    </citation>
    <scope>NUCLEOTIDE SEQUENCE [LARGE SCALE GENOMIC DNA]</scope>
    <source>
        <strain evidence="19">JN-39</strain>
    </source>
</reference>
<evidence type="ECO:0000313" key="19">
    <source>
        <dbReference type="Proteomes" id="UP000287601"/>
    </source>
</evidence>
<evidence type="ECO:0000259" key="17">
    <source>
        <dbReference type="SMART" id="SM00936"/>
    </source>
</evidence>
<comment type="similarity">
    <text evidence="3 15">Belongs to the peptidase S11 family.</text>
</comment>
<feature type="binding site" evidence="14">
    <location>
        <position position="321"/>
    </location>
    <ligand>
        <name>substrate</name>
    </ligand>
</feature>
<dbReference type="InterPro" id="IPR018044">
    <property type="entry name" value="Peptidase_S11"/>
</dbReference>
<evidence type="ECO:0000256" key="8">
    <source>
        <dbReference type="ARBA" id="ARBA00022801"/>
    </source>
</evidence>
<dbReference type="OrthoDB" id="9791132at2"/>
<dbReference type="SMART" id="SM00936">
    <property type="entry name" value="PBP5_C"/>
    <property type="match status" value="1"/>
</dbReference>
<keyword evidence="16" id="KW-1133">Transmembrane helix</keyword>
<dbReference type="GO" id="GO:0006508">
    <property type="term" value="P:proteolysis"/>
    <property type="evidence" value="ECO:0007669"/>
    <property type="project" value="UniProtKB-KW"/>
</dbReference>
<keyword evidence="16" id="KW-0812">Transmembrane</keyword>
<dbReference type="GO" id="GO:0009252">
    <property type="term" value="P:peptidoglycan biosynthetic process"/>
    <property type="evidence" value="ECO:0007669"/>
    <property type="project" value="UniProtKB-UniPathway"/>
</dbReference>
<evidence type="ECO:0000256" key="11">
    <source>
        <dbReference type="ARBA" id="ARBA00023316"/>
    </source>
</evidence>
<keyword evidence="10" id="KW-0573">Peptidoglycan synthesis</keyword>
<evidence type="ECO:0000256" key="13">
    <source>
        <dbReference type="PIRSR" id="PIRSR618044-1"/>
    </source>
</evidence>
<dbReference type="EC" id="3.4.16.4" evidence="4"/>
<keyword evidence="16" id="KW-0472">Membrane</keyword>
<evidence type="ECO:0000256" key="1">
    <source>
        <dbReference type="ARBA" id="ARBA00003217"/>
    </source>
</evidence>
<dbReference type="InterPro" id="IPR012907">
    <property type="entry name" value="Peptidase_S11_C"/>
</dbReference>
<dbReference type="Gene3D" id="3.40.710.10">
    <property type="entry name" value="DD-peptidase/beta-lactamase superfamily"/>
    <property type="match status" value="1"/>
</dbReference>
<feature type="active site" description="Proton acceptor" evidence="13">
    <location>
        <position position="155"/>
    </location>
</feature>